<feature type="signal peptide" evidence="6">
    <location>
        <begin position="1"/>
        <end position="18"/>
    </location>
</feature>
<evidence type="ECO:0000313" key="9">
    <source>
        <dbReference type="RefSeq" id="XP_013392022.1"/>
    </source>
</evidence>
<dbReference type="InterPro" id="IPR011057">
    <property type="entry name" value="Mss4-like_sf"/>
</dbReference>
<dbReference type="GO" id="GO:0030091">
    <property type="term" value="P:protein repair"/>
    <property type="evidence" value="ECO:0007669"/>
    <property type="project" value="InterPro"/>
</dbReference>
<sequence length="194" mass="21996">MAPAAVGACLILSRRVLSGSVYTLTKRQICYSIPCYYRRYKALRFMHTTCRMSCEKTDFASVSKEEWVKRLTPEQYYVTRESGTEPPFSGIYNSHFEKGIYKCTCCGSELFSSEAKFESHCGWPSFHTALGANNRDESKTNVLRRPDDSHGMKRVEVLCKNCNAHLGHVFNDGPKPTGERFCINSVSLKFESGE</sequence>
<evidence type="ECO:0000256" key="2">
    <source>
        <dbReference type="ARBA" id="ARBA00022723"/>
    </source>
</evidence>
<dbReference type="SUPFAM" id="SSF51316">
    <property type="entry name" value="Mss4-like"/>
    <property type="match status" value="1"/>
</dbReference>
<dbReference type="InterPro" id="IPR028427">
    <property type="entry name" value="Met_Sox_Rdtase_MsrB"/>
</dbReference>
<keyword evidence="8" id="KW-1185">Reference proteome</keyword>
<feature type="domain" description="MsrB" evidence="7">
    <location>
        <begin position="64"/>
        <end position="193"/>
    </location>
</feature>
<dbReference type="Proteomes" id="UP000085678">
    <property type="component" value="Unplaced"/>
</dbReference>
<comment type="catalytic activity">
    <reaction evidence="5 6">
        <text>L-methionyl-[protein] + [thioredoxin]-disulfide + H2O = L-methionyl-(R)-S-oxide-[protein] + [thioredoxin]-dithiol</text>
        <dbReference type="Rhea" id="RHEA:24164"/>
        <dbReference type="Rhea" id="RHEA-COMP:10698"/>
        <dbReference type="Rhea" id="RHEA-COMP:10700"/>
        <dbReference type="Rhea" id="RHEA-COMP:12313"/>
        <dbReference type="Rhea" id="RHEA-COMP:12314"/>
        <dbReference type="ChEBI" id="CHEBI:15377"/>
        <dbReference type="ChEBI" id="CHEBI:16044"/>
        <dbReference type="ChEBI" id="CHEBI:29950"/>
        <dbReference type="ChEBI" id="CHEBI:45764"/>
        <dbReference type="ChEBI" id="CHEBI:50058"/>
        <dbReference type="EC" id="1.8.4.12"/>
    </reaction>
</comment>
<keyword evidence="6" id="KW-0732">Signal</keyword>
<keyword evidence="2 6" id="KW-0479">Metal-binding</keyword>
<evidence type="ECO:0000256" key="4">
    <source>
        <dbReference type="ARBA" id="ARBA00023002"/>
    </source>
</evidence>
<dbReference type="OMA" id="YDETTDW"/>
<keyword evidence="3 6" id="KW-0862">Zinc</keyword>
<dbReference type="EC" id="1.8.4.12" evidence="6"/>
<evidence type="ECO:0000259" key="7">
    <source>
        <dbReference type="PROSITE" id="PS51790"/>
    </source>
</evidence>
<comment type="function">
    <text evidence="6">Methionine-sulfoxide reductase that specifically reduces methionine (R)-sulfoxide back to methionine. While in many cases methionine oxidation is the result of random oxidation following oxidative stress, methionine oxidation is also a post-translational modification that takes place on specific residues.</text>
</comment>
<dbReference type="Pfam" id="PF01641">
    <property type="entry name" value="SelR"/>
    <property type="match status" value="1"/>
</dbReference>
<dbReference type="AlphaFoldDB" id="A0A1S3I183"/>
<dbReference type="STRING" id="7574.A0A1S3I183"/>
<comment type="cofactor">
    <cofactor evidence="6">
        <name>Zn(2+)</name>
        <dbReference type="ChEBI" id="CHEBI:29105"/>
    </cofactor>
    <text evidence="6">Binds 1 zinc ion per subunit.</text>
</comment>
<evidence type="ECO:0000256" key="1">
    <source>
        <dbReference type="ARBA" id="ARBA00007174"/>
    </source>
</evidence>
<reference evidence="9" key="1">
    <citation type="submission" date="2025-08" db="UniProtKB">
        <authorList>
            <consortium name="RefSeq"/>
        </authorList>
    </citation>
    <scope>IDENTIFICATION</scope>
    <source>
        <tissue evidence="9">Gonads</tissue>
    </source>
</reference>
<dbReference type="PROSITE" id="PS51790">
    <property type="entry name" value="MSRB"/>
    <property type="match status" value="1"/>
</dbReference>
<dbReference type="Gene3D" id="2.170.150.20">
    <property type="entry name" value="Peptide methionine sulfoxide reductase"/>
    <property type="match status" value="1"/>
</dbReference>
<evidence type="ECO:0000256" key="5">
    <source>
        <dbReference type="ARBA" id="ARBA00048488"/>
    </source>
</evidence>
<evidence type="ECO:0000313" key="8">
    <source>
        <dbReference type="Proteomes" id="UP000085678"/>
    </source>
</evidence>
<dbReference type="FunCoup" id="A0A1S3I183">
    <property type="interactions" value="782"/>
</dbReference>
<comment type="similarity">
    <text evidence="1 6">Belongs to the MsrB Met sulfoxide reductase family.</text>
</comment>
<name>A0A1S3I183_LINAN</name>
<dbReference type="PANTHER" id="PTHR10173:SF52">
    <property type="entry name" value="METHIONINE-R-SULFOXIDE REDUCTASE B1"/>
    <property type="match status" value="1"/>
</dbReference>
<dbReference type="InParanoid" id="A0A1S3I183"/>
<dbReference type="RefSeq" id="XP_013392022.1">
    <property type="nucleotide sequence ID" value="XM_013536568.1"/>
</dbReference>
<dbReference type="FunFam" id="2.170.150.20:FF:000001">
    <property type="entry name" value="Peptide methionine sulfoxide reductase MsrB"/>
    <property type="match status" value="1"/>
</dbReference>
<dbReference type="PANTHER" id="PTHR10173">
    <property type="entry name" value="METHIONINE SULFOXIDE REDUCTASE"/>
    <property type="match status" value="1"/>
</dbReference>
<dbReference type="InterPro" id="IPR002579">
    <property type="entry name" value="Met_Sox_Rdtase_MsrB_dom"/>
</dbReference>
<evidence type="ECO:0000256" key="6">
    <source>
        <dbReference type="RuleBase" id="RU365044"/>
    </source>
</evidence>
<dbReference type="OrthoDB" id="44061at2759"/>
<keyword evidence="4 6" id="KW-0560">Oxidoreductase</keyword>
<dbReference type="GO" id="GO:0006979">
    <property type="term" value="P:response to oxidative stress"/>
    <property type="evidence" value="ECO:0007669"/>
    <property type="project" value="InterPro"/>
</dbReference>
<dbReference type="GO" id="GO:0005737">
    <property type="term" value="C:cytoplasm"/>
    <property type="evidence" value="ECO:0007669"/>
    <property type="project" value="TreeGrafter"/>
</dbReference>
<proteinExistence type="inferred from homology"/>
<dbReference type="GeneID" id="106160057"/>
<dbReference type="KEGG" id="lak:106160057"/>
<feature type="chain" id="PRO_5015798180" description="Peptide-methionine (R)-S-oxide reductase" evidence="6">
    <location>
        <begin position="19"/>
        <end position="194"/>
    </location>
</feature>
<protein>
    <recommendedName>
        <fullName evidence="6">Peptide-methionine (R)-S-oxide reductase</fullName>
        <ecNumber evidence="6">1.8.4.12</ecNumber>
    </recommendedName>
</protein>
<accession>A0A1S3I183</accession>
<gene>
    <name evidence="9" type="primary">LOC106160057</name>
</gene>
<dbReference type="NCBIfam" id="TIGR00357">
    <property type="entry name" value="peptide-methionine (R)-S-oxide reductase MsrB"/>
    <property type="match status" value="1"/>
</dbReference>
<organism evidence="8 9">
    <name type="scientific">Lingula anatina</name>
    <name type="common">Brachiopod</name>
    <name type="synonym">Lingula unguis</name>
    <dbReference type="NCBI Taxonomy" id="7574"/>
    <lineage>
        <taxon>Eukaryota</taxon>
        <taxon>Metazoa</taxon>
        <taxon>Spiralia</taxon>
        <taxon>Lophotrochozoa</taxon>
        <taxon>Brachiopoda</taxon>
        <taxon>Linguliformea</taxon>
        <taxon>Lingulata</taxon>
        <taxon>Lingulida</taxon>
        <taxon>Linguloidea</taxon>
        <taxon>Lingulidae</taxon>
        <taxon>Lingula</taxon>
    </lineage>
</organism>
<evidence type="ECO:0000256" key="3">
    <source>
        <dbReference type="ARBA" id="ARBA00022833"/>
    </source>
</evidence>
<dbReference type="GO" id="GO:0033743">
    <property type="term" value="F:peptide-methionine (R)-S-oxide reductase activity"/>
    <property type="evidence" value="ECO:0007669"/>
    <property type="project" value="UniProtKB-EC"/>
</dbReference>
<dbReference type="GO" id="GO:0046872">
    <property type="term" value="F:metal ion binding"/>
    <property type="evidence" value="ECO:0007669"/>
    <property type="project" value="UniProtKB-KW"/>
</dbReference>